<evidence type="ECO:0000313" key="4">
    <source>
        <dbReference type="Proteomes" id="UP000178943"/>
    </source>
</evidence>
<dbReference type="InterPro" id="IPR050259">
    <property type="entry name" value="SDR"/>
</dbReference>
<dbReference type="CDD" id="cd05233">
    <property type="entry name" value="SDR_c"/>
    <property type="match status" value="1"/>
</dbReference>
<accession>A0A1F5VXA0</accession>
<sequence>MTEKGFVLLTGGGGGMGEKIALKFLEDNFGVLAVSRNISTSLLSQSIVPARCGISFYGADVSQEEDVIRLMEHIAAMTDSIDVLVNGTGLTVVKPFHELTINEWNDVIGANLTALFLCMKHALPFMKKNMWRKKHIFNILSIAAERSFPGWSVYCAAKAGALGFTEAIRPELLEHGIRLTAILPGATNTSLWDALPGTWNRHVMLDPQVIADTIKDIYDTPNEAVLEKVIIMPKSGVQ</sequence>
<dbReference type="PANTHER" id="PTHR42879">
    <property type="entry name" value="3-OXOACYL-(ACYL-CARRIER-PROTEIN) REDUCTASE"/>
    <property type="match status" value="1"/>
</dbReference>
<dbReference type="InterPro" id="IPR020904">
    <property type="entry name" value="Sc_DH/Rdtase_CS"/>
</dbReference>
<evidence type="ECO:0000256" key="1">
    <source>
        <dbReference type="ARBA" id="ARBA00006484"/>
    </source>
</evidence>
<dbReference type="AlphaFoldDB" id="A0A1F5VXA0"/>
<dbReference type="PRINTS" id="PR00080">
    <property type="entry name" value="SDRFAMILY"/>
</dbReference>
<comment type="similarity">
    <text evidence="1 2">Belongs to the short-chain dehydrogenases/reductases (SDR) family.</text>
</comment>
<dbReference type="Gene3D" id="3.40.50.720">
    <property type="entry name" value="NAD(P)-binding Rossmann-like Domain"/>
    <property type="match status" value="1"/>
</dbReference>
<dbReference type="SUPFAM" id="SSF51735">
    <property type="entry name" value="NAD(P)-binding Rossmann-fold domains"/>
    <property type="match status" value="1"/>
</dbReference>
<dbReference type="PANTHER" id="PTHR42879:SF2">
    <property type="entry name" value="3-OXOACYL-[ACYL-CARRIER-PROTEIN] REDUCTASE FABG"/>
    <property type="match status" value="1"/>
</dbReference>
<name>A0A1F5VXA0_9BACT</name>
<dbReference type="EMBL" id="MFGW01000031">
    <property type="protein sequence ID" value="OGF68028.1"/>
    <property type="molecule type" value="Genomic_DNA"/>
</dbReference>
<gene>
    <name evidence="3" type="ORF">A2Y62_19300</name>
</gene>
<dbReference type="Pfam" id="PF00106">
    <property type="entry name" value="adh_short"/>
    <property type="match status" value="1"/>
</dbReference>
<dbReference type="PROSITE" id="PS00061">
    <property type="entry name" value="ADH_SHORT"/>
    <property type="match status" value="1"/>
</dbReference>
<evidence type="ECO:0000256" key="2">
    <source>
        <dbReference type="RuleBase" id="RU000363"/>
    </source>
</evidence>
<dbReference type="InterPro" id="IPR036291">
    <property type="entry name" value="NAD(P)-bd_dom_sf"/>
</dbReference>
<dbReference type="PRINTS" id="PR00081">
    <property type="entry name" value="GDHRDH"/>
</dbReference>
<comment type="caution">
    <text evidence="3">The sequence shown here is derived from an EMBL/GenBank/DDBJ whole genome shotgun (WGS) entry which is preliminary data.</text>
</comment>
<dbReference type="InterPro" id="IPR002347">
    <property type="entry name" value="SDR_fam"/>
</dbReference>
<protein>
    <recommendedName>
        <fullName evidence="5">Short-chain dehydrogenase</fullName>
    </recommendedName>
</protein>
<dbReference type="GO" id="GO:0032787">
    <property type="term" value="P:monocarboxylic acid metabolic process"/>
    <property type="evidence" value="ECO:0007669"/>
    <property type="project" value="UniProtKB-ARBA"/>
</dbReference>
<proteinExistence type="inferred from homology"/>
<evidence type="ECO:0000313" key="3">
    <source>
        <dbReference type="EMBL" id="OGF68028.1"/>
    </source>
</evidence>
<organism evidence="3 4">
    <name type="scientific">Candidatus Fischerbacteria bacterium RBG_13_37_8</name>
    <dbReference type="NCBI Taxonomy" id="1817863"/>
    <lineage>
        <taxon>Bacteria</taxon>
        <taxon>Candidatus Fischeribacteriota</taxon>
    </lineage>
</organism>
<evidence type="ECO:0008006" key="5">
    <source>
        <dbReference type="Google" id="ProtNLM"/>
    </source>
</evidence>
<reference evidence="3 4" key="1">
    <citation type="journal article" date="2016" name="Nat. Commun.">
        <title>Thousands of microbial genomes shed light on interconnected biogeochemical processes in an aquifer system.</title>
        <authorList>
            <person name="Anantharaman K."/>
            <person name="Brown C.T."/>
            <person name="Hug L.A."/>
            <person name="Sharon I."/>
            <person name="Castelle C.J."/>
            <person name="Probst A.J."/>
            <person name="Thomas B.C."/>
            <person name="Singh A."/>
            <person name="Wilkins M.J."/>
            <person name="Karaoz U."/>
            <person name="Brodie E.L."/>
            <person name="Williams K.H."/>
            <person name="Hubbard S.S."/>
            <person name="Banfield J.F."/>
        </authorList>
    </citation>
    <scope>NUCLEOTIDE SEQUENCE [LARGE SCALE GENOMIC DNA]</scope>
</reference>
<dbReference type="STRING" id="1817863.A2Y62_19300"/>
<dbReference type="Proteomes" id="UP000178943">
    <property type="component" value="Unassembled WGS sequence"/>
</dbReference>